<dbReference type="EMBL" id="CAXIEN010000006">
    <property type="protein sequence ID" value="CAL1262663.1"/>
    <property type="molecule type" value="Genomic_DNA"/>
</dbReference>
<organism evidence="1 2">
    <name type="scientific">Larinioides sclopetarius</name>
    <dbReference type="NCBI Taxonomy" id="280406"/>
    <lineage>
        <taxon>Eukaryota</taxon>
        <taxon>Metazoa</taxon>
        <taxon>Ecdysozoa</taxon>
        <taxon>Arthropoda</taxon>
        <taxon>Chelicerata</taxon>
        <taxon>Arachnida</taxon>
        <taxon>Araneae</taxon>
        <taxon>Araneomorphae</taxon>
        <taxon>Entelegynae</taxon>
        <taxon>Araneoidea</taxon>
        <taxon>Araneidae</taxon>
        <taxon>Larinioides</taxon>
    </lineage>
</organism>
<protein>
    <submittedName>
        <fullName evidence="1">Uncharacterized protein</fullName>
    </submittedName>
</protein>
<accession>A0AAV1YUU1</accession>
<sequence length="41" mass="4754">MNVVKKKENCLQESPISQSLHQKISSLCSSPHQRLYRNARD</sequence>
<dbReference type="AlphaFoldDB" id="A0AAV1YUU1"/>
<dbReference type="Proteomes" id="UP001497382">
    <property type="component" value="Unassembled WGS sequence"/>
</dbReference>
<proteinExistence type="predicted"/>
<evidence type="ECO:0000313" key="1">
    <source>
        <dbReference type="EMBL" id="CAL1262663.1"/>
    </source>
</evidence>
<name>A0AAV1YUU1_9ARAC</name>
<reference evidence="1 2" key="1">
    <citation type="submission" date="2024-04" db="EMBL/GenBank/DDBJ databases">
        <authorList>
            <person name="Rising A."/>
            <person name="Reimegard J."/>
            <person name="Sonavane S."/>
            <person name="Akerstrom W."/>
            <person name="Nylinder S."/>
            <person name="Hedman E."/>
            <person name="Kallberg Y."/>
        </authorList>
    </citation>
    <scope>NUCLEOTIDE SEQUENCE [LARGE SCALE GENOMIC DNA]</scope>
</reference>
<comment type="caution">
    <text evidence="1">The sequence shown here is derived from an EMBL/GenBank/DDBJ whole genome shotgun (WGS) entry which is preliminary data.</text>
</comment>
<gene>
    <name evidence="1" type="ORF">LARSCL_LOCUS1113</name>
</gene>
<evidence type="ECO:0000313" key="2">
    <source>
        <dbReference type="Proteomes" id="UP001497382"/>
    </source>
</evidence>
<keyword evidence="2" id="KW-1185">Reference proteome</keyword>